<name>A0A4Z0BPI5_9BURK</name>
<dbReference type="AlphaFoldDB" id="A0A4Z0BPI5"/>
<dbReference type="Proteomes" id="UP000297564">
    <property type="component" value="Unassembled WGS sequence"/>
</dbReference>
<sequence length="358" mass="38484">MHGGSSFKPLSSGPAVTRYPCAVDHAGHAQPRPTFESLSFISQAPTGPAVTSFKEWVEGPAKGKTLRERITGKAPEAAAAATAQRAYLVGLRKLLNAEATPELLETVIAKDKHRTLIAFLDAFGDPAASVLDSKAGLVELSLQAGDVLNKLQTQARQAFDDAVKAGRHKAVDPKRQALVIYAAINVALDDSTRFAERHQVRTVSPAPELSPEARRLARGAYDQSVAQALKQGRALTPALLEELANDAVRELQASFEPTAGAAAESAPVAAASTTNSPTRYAATAFLAKVDAFAPQQEKRGMTEQREDGVWVFTEAFKQRQLGDFMKSLADFMLEVDAGAGTRLVDVRLEVFFEQMLEE</sequence>
<reference evidence="1 2" key="1">
    <citation type="submission" date="2019-03" db="EMBL/GenBank/DDBJ databases">
        <title>Ramlibacter rhizophilus CCTCC AB2015357, whole genome shotgun sequence.</title>
        <authorList>
            <person name="Zhang X."/>
            <person name="Feng G."/>
            <person name="Zhu H."/>
        </authorList>
    </citation>
    <scope>NUCLEOTIDE SEQUENCE [LARGE SCALE GENOMIC DNA]</scope>
    <source>
        <strain evidence="1 2">CCTCC AB2015357</strain>
    </source>
</reference>
<dbReference type="RefSeq" id="WP_135284515.1">
    <property type="nucleotide sequence ID" value="NZ_SMLL01000003.1"/>
</dbReference>
<evidence type="ECO:0000313" key="2">
    <source>
        <dbReference type="Proteomes" id="UP000297564"/>
    </source>
</evidence>
<dbReference type="EMBL" id="SMLL01000003">
    <property type="protein sequence ID" value="TFZ01217.1"/>
    <property type="molecule type" value="Genomic_DNA"/>
</dbReference>
<keyword evidence="2" id="KW-1185">Reference proteome</keyword>
<comment type="caution">
    <text evidence="1">The sequence shown here is derived from an EMBL/GenBank/DDBJ whole genome shotgun (WGS) entry which is preliminary data.</text>
</comment>
<organism evidence="1 2">
    <name type="scientific">Ramlibacter rhizophilus</name>
    <dbReference type="NCBI Taxonomy" id="1781167"/>
    <lineage>
        <taxon>Bacteria</taxon>
        <taxon>Pseudomonadati</taxon>
        <taxon>Pseudomonadota</taxon>
        <taxon>Betaproteobacteria</taxon>
        <taxon>Burkholderiales</taxon>
        <taxon>Comamonadaceae</taxon>
        <taxon>Ramlibacter</taxon>
    </lineage>
</organism>
<gene>
    <name evidence="1" type="ORF">EZ242_07490</name>
</gene>
<proteinExistence type="predicted"/>
<evidence type="ECO:0000313" key="1">
    <source>
        <dbReference type="EMBL" id="TFZ01217.1"/>
    </source>
</evidence>
<protein>
    <submittedName>
        <fullName evidence="1">Uncharacterized protein</fullName>
    </submittedName>
</protein>
<accession>A0A4Z0BPI5</accession>